<evidence type="ECO:0000256" key="1">
    <source>
        <dbReference type="SAM" id="Coils"/>
    </source>
</evidence>
<accession>A0A9Q2W1H3</accession>
<name>A0A9Q2W1H3_9MICO</name>
<feature type="coiled-coil region" evidence="1">
    <location>
        <begin position="37"/>
        <end position="175"/>
    </location>
</feature>
<gene>
    <name evidence="3" type="ORF">KK103_02770</name>
</gene>
<dbReference type="Pfam" id="PF24481">
    <property type="entry name" value="CT398_CC"/>
    <property type="match status" value="1"/>
</dbReference>
<dbReference type="EMBL" id="JAHEWX010000002">
    <property type="protein sequence ID" value="MBT1540670.1"/>
    <property type="molecule type" value="Genomic_DNA"/>
</dbReference>
<dbReference type="InterPro" id="IPR056003">
    <property type="entry name" value="CT398_CC_hairpin"/>
</dbReference>
<reference evidence="3" key="1">
    <citation type="submission" date="2021-05" db="EMBL/GenBank/DDBJ databases">
        <title>Whole genome sequence of Curtobacterium flaccumfaciens pv. flaccumfaciens strain CFBP 3417.</title>
        <authorList>
            <person name="Osdaghi E."/>
            <person name="Taghouti G."/>
            <person name="Portier P."/>
            <person name="Fazliarab A."/>
            <person name="Taghavi S.M."/>
            <person name="Briand M."/>
            <person name="Le-Saux M."/>
            <person name="Jacques M.-A."/>
        </authorList>
    </citation>
    <scope>NUCLEOTIDE SEQUENCE</scope>
    <source>
        <strain evidence="3">CFBP 3417</strain>
    </source>
</reference>
<organism evidence="3 4">
    <name type="scientific">Curtobacterium flaccumfaciens pv. flaccumfaciens</name>
    <dbReference type="NCBI Taxonomy" id="138532"/>
    <lineage>
        <taxon>Bacteria</taxon>
        <taxon>Bacillati</taxon>
        <taxon>Actinomycetota</taxon>
        <taxon>Actinomycetes</taxon>
        <taxon>Micrococcales</taxon>
        <taxon>Microbacteriaceae</taxon>
        <taxon>Curtobacterium</taxon>
    </lineage>
</organism>
<dbReference type="Proteomes" id="UP000709437">
    <property type="component" value="Unassembled WGS sequence"/>
</dbReference>
<dbReference type="Gene3D" id="1.10.287.1490">
    <property type="match status" value="1"/>
</dbReference>
<feature type="domain" description="CT398-like coiled coil hairpin" evidence="2">
    <location>
        <begin position="14"/>
        <end position="192"/>
    </location>
</feature>
<dbReference type="GeneID" id="99623391"/>
<sequence length="244" mass="26141">MKAAPEDQVILLDVQRLDNDVTRIAHRITSLQKGDRLTELSKQAAGLRSELVAATGEVEDAERDLARLESDTAVAQARVERDTTMLQNVANAKDAAGLQSELDSLQRRIGGLETAELEIMENLDGLRARVGDIEGKLAEVESARSGLVAERDAEIARLTADRESAEQARADVAAKVPAELLALYDRQRARYGFGASLLQGGVSTASGVALNNSDLQTIRRAAPDDVVLCPDSDAILVRTAESGL</sequence>
<dbReference type="RefSeq" id="WP_017886073.1">
    <property type="nucleotide sequence ID" value="NZ_JAHEWX010000002.1"/>
</dbReference>
<evidence type="ECO:0000259" key="2">
    <source>
        <dbReference type="Pfam" id="PF24481"/>
    </source>
</evidence>
<evidence type="ECO:0000313" key="4">
    <source>
        <dbReference type="Proteomes" id="UP000709437"/>
    </source>
</evidence>
<dbReference type="AlphaFoldDB" id="A0A9Q2W1H3"/>
<proteinExistence type="predicted"/>
<keyword evidence="1" id="KW-0175">Coiled coil</keyword>
<comment type="caution">
    <text evidence="3">The sequence shown here is derived from an EMBL/GenBank/DDBJ whole genome shotgun (WGS) entry which is preliminary data.</text>
</comment>
<protein>
    <recommendedName>
        <fullName evidence="2">CT398-like coiled coil hairpin domain-containing protein</fullName>
    </recommendedName>
</protein>
<evidence type="ECO:0000313" key="3">
    <source>
        <dbReference type="EMBL" id="MBT1540670.1"/>
    </source>
</evidence>